<dbReference type="InterPro" id="IPR011852">
    <property type="entry name" value="TRAP_TAXI"/>
</dbReference>
<feature type="signal peptide" evidence="1">
    <location>
        <begin position="1"/>
        <end position="25"/>
    </location>
</feature>
<protein>
    <recommendedName>
        <fullName evidence="4">TRAP transporter solute receptor, TAXI family</fullName>
    </recommendedName>
</protein>
<sequence>MRYFARIALGAGALAAAFTVLPASAQNNSFVIIGRGSAGSTSDLAFTVLEEALKRAHPDTRISIRRLPGTAAAAPPRVESGEADFGHGVGENVLDAWNGERTFEGREPMKDLRYVGSYLGFLNRPSASPTFVVNADSDIQSWKDLADKRIGVGPADSLTSTMVNVALGGVDLSYDKIKANGGLVVTGDWNQQMDMLGDGQLDAVFFTGDHPAPIITQFAANNEPRLVSMDPEVKAALLDRYKTFVANTMPAGTYDWQTEPVEGVQLSLGYIVNKDADEDLVYKVCQQLYVGDNAKIWGEVVPGWKGAEKQAERAASTVFVPLHPGAQRCFEEAGIPITKIGAANDPS</sequence>
<dbReference type="RefSeq" id="WP_111349187.1">
    <property type="nucleotide sequence ID" value="NZ_JAIWKD010000006.1"/>
</dbReference>
<evidence type="ECO:0000313" key="3">
    <source>
        <dbReference type="Proteomes" id="UP000249590"/>
    </source>
</evidence>
<dbReference type="Pfam" id="PF16868">
    <property type="entry name" value="NMT1_3"/>
    <property type="match status" value="1"/>
</dbReference>
<proteinExistence type="predicted"/>
<reference evidence="2 3" key="1">
    <citation type="submission" date="2018-05" db="EMBL/GenBank/DDBJ databases">
        <title>Acuticoccus sediminis sp. nov., isolated from deep-sea sediment of Indian Ocean.</title>
        <authorList>
            <person name="Liu X."/>
            <person name="Lai Q."/>
            <person name="Du Y."/>
            <person name="Sun F."/>
            <person name="Zhang X."/>
            <person name="Wang S."/>
            <person name="Shao Z."/>
        </authorList>
    </citation>
    <scope>NUCLEOTIDE SEQUENCE [LARGE SCALE GENOMIC DNA]</scope>
    <source>
        <strain evidence="2 3">PTG4-2</strain>
    </source>
</reference>
<evidence type="ECO:0008006" key="4">
    <source>
        <dbReference type="Google" id="ProtNLM"/>
    </source>
</evidence>
<name>A0A8B2NKS1_9HYPH</name>
<dbReference type="Gene3D" id="3.40.190.10">
    <property type="entry name" value="Periplasmic binding protein-like II"/>
    <property type="match status" value="2"/>
</dbReference>
<dbReference type="Proteomes" id="UP000249590">
    <property type="component" value="Unassembled WGS sequence"/>
</dbReference>
<dbReference type="EMBL" id="QHHQ01000005">
    <property type="protein sequence ID" value="RAH99150.1"/>
    <property type="molecule type" value="Genomic_DNA"/>
</dbReference>
<dbReference type="PANTHER" id="PTHR42941">
    <property type="entry name" value="SLL1037 PROTEIN"/>
    <property type="match status" value="1"/>
</dbReference>
<organism evidence="2 3">
    <name type="scientific">Acuticoccus sediminis</name>
    <dbReference type="NCBI Taxonomy" id="2184697"/>
    <lineage>
        <taxon>Bacteria</taxon>
        <taxon>Pseudomonadati</taxon>
        <taxon>Pseudomonadota</taxon>
        <taxon>Alphaproteobacteria</taxon>
        <taxon>Hyphomicrobiales</taxon>
        <taxon>Amorphaceae</taxon>
        <taxon>Acuticoccus</taxon>
    </lineage>
</organism>
<dbReference type="PANTHER" id="PTHR42941:SF1">
    <property type="entry name" value="SLL1037 PROTEIN"/>
    <property type="match status" value="1"/>
</dbReference>
<dbReference type="AlphaFoldDB" id="A0A8B2NKS1"/>
<gene>
    <name evidence="2" type="ORF">DLJ53_21620</name>
</gene>
<accession>A0A8B2NKS1</accession>
<dbReference type="NCBIfam" id="TIGR02122">
    <property type="entry name" value="TRAP_TAXI"/>
    <property type="match status" value="1"/>
</dbReference>
<dbReference type="SUPFAM" id="SSF53850">
    <property type="entry name" value="Periplasmic binding protein-like II"/>
    <property type="match status" value="1"/>
</dbReference>
<evidence type="ECO:0000256" key="1">
    <source>
        <dbReference type="SAM" id="SignalP"/>
    </source>
</evidence>
<keyword evidence="3" id="KW-1185">Reference proteome</keyword>
<evidence type="ECO:0000313" key="2">
    <source>
        <dbReference type="EMBL" id="RAH99150.1"/>
    </source>
</evidence>
<feature type="chain" id="PRO_5032423793" description="TRAP transporter solute receptor, TAXI family" evidence="1">
    <location>
        <begin position="26"/>
        <end position="347"/>
    </location>
</feature>
<comment type="caution">
    <text evidence="2">The sequence shown here is derived from an EMBL/GenBank/DDBJ whole genome shotgun (WGS) entry which is preliminary data.</text>
</comment>
<dbReference type="OrthoDB" id="8111384at2"/>
<keyword evidence="1" id="KW-0732">Signal</keyword>